<evidence type="ECO:0000313" key="5">
    <source>
        <dbReference type="EMBL" id="TSE25768.1"/>
    </source>
</evidence>
<feature type="region of interest" description="Disordered" evidence="4">
    <location>
        <begin position="1"/>
        <end position="24"/>
    </location>
</feature>
<dbReference type="SUPFAM" id="SSF51412">
    <property type="entry name" value="Inosine monophosphate dehydrogenase (IMPDH)"/>
    <property type="match status" value="1"/>
</dbReference>
<keyword evidence="6" id="KW-1185">Reference proteome</keyword>
<dbReference type="EMBL" id="VJNA01000009">
    <property type="protein sequence ID" value="TSE25768.1"/>
    <property type="molecule type" value="Genomic_DNA"/>
</dbReference>
<dbReference type="InterPro" id="IPR004136">
    <property type="entry name" value="NMO"/>
</dbReference>
<keyword evidence="3 5" id="KW-0560">Oxidoreductase</keyword>
<dbReference type="Proteomes" id="UP000318554">
    <property type="component" value="Unassembled WGS sequence"/>
</dbReference>
<keyword evidence="1" id="KW-0285">Flavoprotein</keyword>
<dbReference type="InterPro" id="IPR013785">
    <property type="entry name" value="Aldolase_TIM"/>
</dbReference>
<dbReference type="GO" id="GO:0018580">
    <property type="term" value="F:nitronate monooxygenase activity"/>
    <property type="evidence" value="ECO:0007669"/>
    <property type="project" value="InterPro"/>
</dbReference>
<sequence>MNSHLTPNPMPDVVPQTGPIGMPPQSRRWLADSGLRPLNLGGRTLLPVVQGGMGVGVSAGGLAGTVAAAGAVGTISSVDLRRLHPDLMAQTSHLDHKAPDVRARIDAANLEALDREIRRARRLAAGHGVIAVNVMRALSAYADYVRQALASGADAIVVGAGLPLDLPELAQDHPRVALIPILSDARGVQVVVRRWMKRGRLPDAIVLEHPRLAGGHLGAARVADLTDRRFDFDVAIPEVLAFLAREGIERDIPIIAAGGISTHDDVRRLQGLGAAAVQLGTAFAVTAESDAAEAFKRVLVSARPEDVVEFTSVAGLPARAVRTPWLEKYLRLEPRMQAMAHPKRRCNMGFDCLARCGLRDGVPEMGQFCIDQQLGHALQGDVARGLFFRGAGRLPFGEAIRPVRDLLRWLLGQPVADAAAG</sequence>
<evidence type="ECO:0000256" key="1">
    <source>
        <dbReference type="ARBA" id="ARBA00022630"/>
    </source>
</evidence>
<evidence type="ECO:0000313" key="6">
    <source>
        <dbReference type="Proteomes" id="UP000318554"/>
    </source>
</evidence>
<dbReference type="CDD" id="cd04730">
    <property type="entry name" value="NPD_like"/>
    <property type="match status" value="1"/>
</dbReference>
<evidence type="ECO:0000256" key="3">
    <source>
        <dbReference type="ARBA" id="ARBA00023002"/>
    </source>
</evidence>
<dbReference type="AlphaFoldDB" id="A0A554WQB1"/>
<dbReference type="PANTHER" id="PTHR32332">
    <property type="entry name" value="2-NITROPROPANE DIOXYGENASE"/>
    <property type="match status" value="1"/>
</dbReference>
<dbReference type="EC" id="1.3.-.-" evidence="5"/>
<reference evidence="5 6" key="1">
    <citation type="submission" date="2019-07" db="EMBL/GenBank/DDBJ databases">
        <title>Tepidimonas aquatica CLN-1 draft genome.</title>
        <authorList>
            <person name="Da Costa M.S."/>
            <person name="Froufe H.J.C."/>
            <person name="Egas C."/>
            <person name="Albuquerque L."/>
        </authorList>
    </citation>
    <scope>NUCLEOTIDE SEQUENCE [LARGE SCALE GENOMIC DNA]</scope>
    <source>
        <strain evidence="5 6">CLN-1</strain>
    </source>
</reference>
<accession>A0A554WQB1</accession>
<comment type="caution">
    <text evidence="5">The sequence shown here is derived from an EMBL/GenBank/DDBJ whole genome shotgun (WGS) entry which is preliminary data.</text>
</comment>
<name>A0A554WQB1_9BURK</name>
<dbReference type="Pfam" id="PF03060">
    <property type="entry name" value="NMO"/>
    <property type="match status" value="1"/>
</dbReference>
<proteinExistence type="predicted"/>
<organism evidence="5 6">
    <name type="scientific">Tepidimonas aquatica</name>
    <dbReference type="NCBI Taxonomy" id="247482"/>
    <lineage>
        <taxon>Bacteria</taxon>
        <taxon>Pseudomonadati</taxon>
        <taxon>Pseudomonadota</taxon>
        <taxon>Betaproteobacteria</taxon>
        <taxon>Burkholderiales</taxon>
        <taxon>Tepidimonas</taxon>
    </lineage>
</organism>
<evidence type="ECO:0000256" key="2">
    <source>
        <dbReference type="ARBA" id="ARBA00022643"/>
    </source>
</evidence>
<dbReference type="PANTHER" id="PTHR32332:SF18">
    <property type="entry name" value="2-NITROPROPANE DIOXYGENASE"/>
    <property type="match status" value="1"/>
</dbReference>
<protein>
    <submittedName>
        <fullName evidence="5">Dihydroorotate dehydrogenase</fullName>
        <ecNumber evidence="5">1.3.-.-</ecNumber>
    </submittedName>
</protein>
<keyword evidence="2" id="KW-0288">FMN</keyword>
<dbReference type="Gene3D" id="3.20.20.70">
    <property type="entry name" value="Aldolase class I"/>
    <property type="match status" value="1"/>
</dbReference>
<evidence type="ECO:0000256" key="4">
    <source>
        <dbReference type="SAM" id="MobiDB-lite"/>
    </source>
</evidence>
<gene>
    <name evidence="5" type="primary">pyrD_1</name>
    <name evidence="5" type="ORF">Taqua_00941</name>
</gene>